<evidence type="ECO:0000313" key="4">
    <source>
        <dbReference type="EMBL" id="TKT72147.1"/>
    </source>
</evidence>
<dbReference type="Pfam" id="PF12833">
    <property type="entry name" value="HTH_18"/>
    <property type="match status" value="1"/>
</dbReference>
<dbReference type="InterPro" id="IPR002818">
    <property type="entry name" value="DJ-1/PfpI"/>
</dbReference>
<dbReference type="Pfam" id="PF01965">
    <property type="entry name" value="DJ-1_PfpI"/>
    <property type="match status" value="1"/>
</dbReference>
<dbReference type="GO" id="GO:0003700">
    <property type="term" value="F:DNA-binding transcription factor activity"/>
    <property type="evidence" value="ECO:0007669"/>
    <property type="project" value="InterPro"/>
</dbReference>
<dbReference type="PROSITE" id="PS01124">
    <property type="entry name" value="HTH_ARAC_FAMILY_2"/>
    <property type="match status" value="1"/>
</dbReference>
<dbReference type="PANTHER" id="PTHR43130">
    <property type="entry name" value="ARAC-FAMILY TRANSCRIPTIONAL REGULATOR"/>
    <property type="match status" value="1"/>
</dbReference>
<reference evidence="4" key="1">
    <citation type="submission" date="2019-04" db="EMBL/GenBank/DDBJ databases">
        <title>Whole genome sequencing of cave bacteria.</title>
        <authorList>
            <person name="Gan H.M."/>
            <person name="Barton H."/>
            <person name="Savka M.A."/>
        </authorList>
    </citation>
    <scope>NUCLEOTIDE SEQUENCE [LARGE SCALE GENOMIC DNA]</scope>
    <source>
        <strain evidence="4">LC387</strain>
    </source>
</reference>
<dbReference type="OrthoDB" id="9793422at2"/>
<dbReference type="SMART" id="SM00342">
    <property type="entry name" value="HTH_ARAC"/>
    <property type="match status" value="1"/>
</dbReference>
<dbReference type="EMBL" id="LBIA02000001">
    <property type="protein sequence ID" value="TKT72147.1"/>
    <property type="molecule type" value="Genomic_DNA"/>
</dbReference>
<evidence type="ECO:0000256" key="1">
    <source>
        <dbReference type="ARBA" id="ARBA00023015"/>
    </source>
</evidence>
<evidence type="ECO:0000259" key="3">
    <source>
        <dbReference type="PROSITE" id="PS01124"/>
    </source>
</evidence>
<feature type="domain" description="HTH araC/xylS-type" evidence="3">
    <location>
        <begin position="211"/>
        <end position="309"/>
    </location>
</feature>
<organism evidence="4 5">
    <name type="scientific">Afipia massiliensis</name>
    <dbReference type="NCBI Taxonomy" id="211460"/>
    <lineage>
        <taxon>Bacteria</taxon>
        <taxon>Pseudomonadati</taxon>
        <taxon>Pseudomonadota</taxon>
        <taxon>Alphaproteobacteria</taxon>
        <taxon>Hyphomicrobiales</taxon>
        <taxon>Nitrobacteraceae</taxon>
        <taxon>Afipia</taxon>
    </lineage>
</organism>
<dbReference type="SUPFAM" id="SSF52317">
    <property type="entry name" value="Class I glutamine amidotransferase-like"/>
    <property type="match status" value="1"/>
</dbReference>
<dbReference type="RefSeq" id="WP_046827343.1">
    <property type="nucleotide sequence ID" value="NZ_LBIA02000001.1"/>
</dbReference>
<gene>
    <name evidence="4" type="ORF">YH63_012365</name>
</gene>
<dbReference type="InterPro" id="IPR029062">
    <property type="entry name" value="Class_I_gatase-like"/>
</dbReference>
<sequence length="309" mass="33863">MIEIVVLEFDTSLPSSIAITGDVLNTANNLAFAAKRKPLFNISRIRCSARTQNAVADDTDLIIVPGLGISSERQLLKKIDSPACRRAGEILHRAFQSGTAIAASCASTFLLAETGILNNRRATTPWYLAGSFRHRYPNVELASEKVVVADWPVATAGAAMAQMDLMLAIVSKFGKQKLSDDCARYLLLDERQSQTPFISVAHLAGQDAKIAKAESWIRKHIADDFGVNDVAAAVAMTPRTFARRLAVTCGLSPVRFVQRIRIETAKTLLETTRQPVDEIARQVGYVEPSTLRKLLRRETNRSPGSFRPG</sequence>
<dbReference type="InterPro" id="IPR018060">
    <property type="entry name" value="HTH_AraC"/>
</dbReference>
<keyword evidence="5" id="KW-1185">Reference proteome</keyword>
<comment type="caution">
    <text evidence="4">The sequence shown here is derived from an EMBL/GenBank/DDBJ whole genome shotgun (WGS) entry which is preliminary data.</text>
</comment>
<protein>
    <submittedName>
        <fullName evidence="4">Helix-turn-helix domain-containing protein</fullName>
    </submittedName>
</protein>
<dbReference type="GO" id="GO:0043565">
    <property type="term" value="F:sequence-specific DNA binding"/>
    <property type="evidence" value="ECO:0007669"/>
    <property type="project" value="InterPro"/>
</dbReference>
<dbReference type="STRING" id="211460.YH63_06635"/>
<dbReference type="Gene3D" id="1.10.10.60">
    <property type="entry name" value="Homeodomain-like"/>
    <property type="match status" value="1"/>
</dbReference>
<evidence type="ECO:0000313" key="5">
    <source>
        <dbReference type="Proteomes" id="UP000034832"/>
    </source>
</evidence>
<dbReference type="Proteomes" id="UP000034832">
    <property type="component" value="Unassembled WGS sequence"/>
</dbReference>
<evidence type="ECO:0000256" key="2">
    <source>
        <dbReference type="ARBA" id="ARBA00023163"/>
    </source>
</evidence>
<dbReference type="PANTHER" id="PTHR43130:SF11">
    <property type="entry name" value="TRANSCRIPTIONAL REGULATORY PROTEIN"/>
    <property type="match status" value="1"/>
</dbReference>
<dbReference type="AlphaFoldDB" id="A0A4U6BP46"/>
<dbReference type="InterPro" id="IPR052158">
    <property type="entry name" value="INH-QAR"/>
</dbReference>
<accession>A0A4U6BP46</accession>
<keyword evidence="1" id="KW-0805">Transcription regulation</keyword>
<name>A0A4U6BP46_9BRAD</name>
<dbReference type="InterPro" id="IPR009057">
    <property type="entry name" value="Homeodomain-like_sf"/>
</dbReference>
<keyword evidence="2" id="KW-0804">Transcription</keyword>
<dbReference type="SUPFAM" id="SSF46689">
    <property type="entry name" value="Homeodomain-like"/>
    <property type="match status" value="2"/>
</dbReference>
<proteinExistence type="predicted"/>
<dbReference type="Gene3D" id="3.40.50.880">
    <property type="match status" value="1"/>
</dbReference>